<keyword evidence="7 8" id="KW-0998">Cell outer membrane</keyword>
<evidence type="ECO:0000256" key="7">
    <source>
        <dbReference type="ARBA" id="ARBA00023237"/>
    </source>
</evidence>
<proteinExistence type="inferred from homology"/>
<gene>
    <name evidence="12" type="ORF">E2605_08070</name>
</gene>
<dbReference type="AlphaFoldDB" id="A0A4Y8L8E1"/>
<dbReference type="InterPro" id="IPR023996">
    <property type="entry name" value="TonB-dep_OMP_SusC/RagA"/>
</dbReference>
<keyword evidence="13" id="KW-1185">Reference proteome</keyword>
<dbReference type="Pfam" id="PF00593">
    <property type="entry name" value="TonB_dep_Rec_b-barrel"/>
    <property type="match status" value="1"/>
</dbReference>
<keyword evidence="5 9" id="KW-0798">TonB box</keyword>
<keyword evidence="4 8" id="KW-0812">Transmembrane</keyword>
<dbReference type="PROSITE" id="PS52016">
    <property type="entry name" value="TONB_DEPENDENT_REC_3"/>
    <property type="match status" value="1"/>
</dbReference>
<keyword evidence="2 8" id="KW-0813">Transport</keyword>
<dbReference type="FunFam" id="2.170.130.10:FF:000008">
    <property type="entry name" value="SusC/RagA family TonB-linked outer membrane protein"/>
    <property type="match status" value="1"/>
</dbReference>
<dbReference type="SUPFAM" id="SSF49464">
    <property type="entry name" value="Carboxypeptidase regulatory domain-like"/>
    <property type="match status" value="1"/>
</dbReference>
<dbReference type="Pfam" id="PF07715">
    <property type="entry name" value="Plug"/>
    <property type="match status" value="1"/>
</dbReference>
<comment type="caution">
    <text evidence="12">The sequence shown here is derived from an EMBL/GenBank/DDBJ whole genome shotgun (WGS) entry which is preliminary data.</text>
</comment>
<keyword evidence="3 8" id="KW-1134">Transmembrane beta strand</keyword>
<dbReference type="InterPro" id="IPR036942">
    <property type="entry name" value="Beta-barrel_TonB_sf"/>
</dbReference>
<dbReference type="InterPro" id="IPR023997">
    <property type="entry name" value="TonB-dep_OMP_SusC/RagA_CS"/>
</dbReference>
<dbReference type="SUPFAM" id="SSF56935">
    <property type="entry name" value="Porins"/>
    <property type="match status" value="1"/>
</dbReference>
<feature type="domain" description="TonB-dependent receptor-like beta-barrel" evidence="10">
    <location>
        <begin position="363"/>
        <end position="962"/>
    </location>
</feature>
<dbReference type="OrthoDB" id="9768177at2"/>
<evidence type="ECO:0000256" key="3">
    <source>
        <dbReference type="ARBA" id="ARBA00022452"/>
    </source>
</evidence>
<keyword evidence="6 8" id="KW-0472">Membrane</keyword>
<dbReference type="GO" id="GO:0009279">
    <property type="term" value="C:cell outer membrane"/>
    <property type="evidence" value="ECO:0007669"/>
    <property type="project" value="UniProtKB-SubCell"/>
</dbReference>
<comment type="subcellular location">
    <subcellularLocation>
        <location evidence="1 8">Cell outer membrane</location>
        <topology evidence="1 8">Multi-pass membrane protein</topology>
    </subcellularLocation>
</comment>
<evidence type="ECO:0000259" key="11">
    <source>
        <dbReference type="Pfam" id="PF07715"/>
    </source>
</evidence>
<evidence type="ECO:0000259" key="10">
    <source>
        <dbReference type="Pfam" id="PF00593"/>
    </source>
</evidence>
<dbReference type="NCBIfam" id="TIGR04057">
    <property type="entry name" value="SusC_RagA_signa"/>
    <property type="match status" value="1"/>
</dbReference>
<dbReference type="Gene3D" id="2.170.130.10">
    <property type="entry name" value="TonB-dependent receptor, plug domain"/>
    <property type="match status" value="1"/>
</dbReference>
<keyword evidence="12" id="KW-0675">Receptor</keyword>
<dbReference type="InterPro" id="IPR008969">
    <property type="entry name" value="CarboxyPept-like_regulatory"/>
</dbReference>
<organism evidence="12 13">
    <name type="scientific">Dysgonomonas capnocytophagoides</name>
    <dbReference type="NCBI Taxonomy" id="45254"/>
    <lineage>
        <taxon>Bacteria</taxon>
        <taxon>Pseudomonadati</taxon>
        <taxon>Bacteroidota</taxon>
        <taxon>Bacteroidia</taxon>
        <taxon>Bacteroidales</taxon>
        <taxon>Dysgonomonadaceae</taxon>
        <taxon>Dysgonomonas</taxon>
    </lineage>
</organism>
<evidence type="ECO:0000313" key="13">
    <source>
        <dbReference type="Proteomes" id="UP000297861"/>
    </source>
</evidence>
<dbReference type="Gene3D" id="2.60.40.1120">
    <property type="entry name" value="Carboxypeptidase-like, regulatory domain"/>
    <property type="match status" value="1"/>
</dbReference>
<dbReference type="Pfam" id="PF13715">
    <property type="entry name" value="CarbopepD_reg_2"/>
    <property type="match status" value="1"/>
</dbReference>
<dbReference type="RefSeq" id="WP_134436069.1">
    <property type="nucleotide sequence ID" value="NZ_SOML01000004.1"/>
</dbReference>
<protein>
    <submittedName>
        <fullName evidence="12">TonB-dependent receptor</fullName>
    </submittedName>
</protein>
<dbReference type="NCBIfam" id="TIGR04056">
    <property type="entry name" value="OMP_RagA_SusC"/>
    <property type="match status" value="1"/>
</dbReference>
<name>A0A4Y8L8E1_9BACT</name>
<evidence type="ECO:0000256" key="5">
    <source>
        <dbReference type="ARBA" id="ARBA00023077"/>
    </source>
</evidence>
<dbReference type="InterPro" id="IPR039426">
    <property type="entry name" value="TonB-dep_rcpt-like"/>
</dbReference>
<dbReference type="Gene3D" id="2.40.170.20">
    <property type="entry name" value="TonB-dependent receptor, beta-barrel domain"/>
    <property type="match status" value="1"/>
</dbReference>
<dbReference type="EMBL" id="SOML01000004">
    <property type="protein sequence ID" value="TFD96766.1"/>
    <property type="molecule type" value="Genomic_DNA"/>
</dbReference>
<comment type="similarity">
    <text evidence="8 9">Belongs to the TonB-dependent receptor family.</text>
</comment>
<dbReference type="Proteomes" id="UP000297861">
    <property type="component" value="Unassembled WGS sequence"/>
</dbReference>
<reference evidence="12 13" key="1">
    <citation type="submission" date="2019-03" db="EMBL/GenBank/DDBJ databases">
        <title>San Antonio Military Medical Center submission to MRSN (WRAIR), pending publication.</title>
        <authorList>
            <person name="Blyth D.M."/>
            <person name="Mccarthy S.L."/>
            <person name="Schall S.E."/>
            <person name="Stam J.A."/>
            <person name="Ong A.C."/>
            <person name="Mcgann P.T."/>
        </authorList>
    </citation>
    <scope>NUCLEOTIDE SEQUENCE [LARGE SCALE GENOMIC DNA]</scope>
    <source>
        <strain evidence="12 13">MRSN571793</strain>
    </source>
</reference>
<dbReference type="InterPro" id="IPR000531">
    <property type="entry name" value="Beta-barrel_TonB"/>
</dbReference>
<dbReference type="InterPro" id="IPR037066">
    <property type="entry name" value="Plug_dom_sf"/>
</dbReference>
<feature type="domain" description="TonB-dependent receptor plug" evidence="11">
    <location>
        <begin position="119"/>
        <end position="226"/>
    </location>
</feature>
<sequence>MKKQIINYRIVTLIILMSFIPLLAMSQTVTIKGVIKDVSGEPVVGASITETGTSNGIIADLDGNFTLKVSPKATLTISFMGYRTQTVSVAGKTSLSIILEEDTQLLGEVVVVGYGVQRKEAVTGSVASIKNEAIREVPASDITQALQGRIAGVDMSQTSSKPGSSMQIRIRGTRSLNASNDPLIVLDGIPFAGSMSDINPNDIKSIDILKDASATAIYGSRGANGVLLITTNKGLVGAKAQVSYNGYVGLKTLFAKYPMMNSDEFVKLREYANKFQNGVDEDNDVNTDWQDLLYKNSMVTNHDLSVLGGTEKGSYNFGVGYYRDESLLPSQNYTRYSMRGTLDQEVGKYLKFGFITNNNYAVSNGGNLGVYTTLSTTPISNPYNADGTWKRTVKMSNDEHWVYSRATVDALGDKWIDQTRAFGSYNTIYGETKIPGVEGLKYKINIGLNYRQNNTGNYTGEGVFNSTPDNPSSAAISNSHTTQWTVENLLTYDRTFAEKHSLNVVALYSAEETSYNSSHMSATGIPSDAFQFYNLGHATKEIVVNPDYQGYYKSGLTSWMGRAMYSYDDRYMLSVAFRSDGSSRLAPGHKWHTYPAVSAGWNIQKESFMENVNWLDNLKVRVGYGQTSNQSVPSYKTLGLLGTRPYNFGDTNSVGYYVSELPNPSLGWEYSETWNYGLDFSLFNNRLSGTVEYYVQNTKDLLLSVNLPSTSGVGSYMANVGKSQNKGFELSLNGTILDNLNGWTWDLGVNLYANKNKLVSLASGQTRDENNWWFVGHPIDVIYDYEKVGLWQEGDKYRDILEPGGNAGMIKVKYTGEYNADGSPVRQINADDRQIIDVNPDFQGGFNTRVGYKGFDLSIVGAFKSGGKLISTLYSSAGYLNMLTGRRNNVKVDYWTPENTGAKYPKPGGIESSNNPKYGSTLGYFDASYLKVRTITLGYDFKPDLTKKLGVTKLRVYATVQNPFVLFSPYHDESGMDPETNSYGDENQAVASYKERLLVIGTNTPATRNYLIGLNVTF</sequence>
<evidence type="ECO:0000256" key="1">
    <source>
        <dbReference type="ARBA" id="ARBA00004571"/>
    </source>
</evidence>
<accession>A0A4Y8L8E1</accession>
<evidence type="ECO:0000313" key="12">
    <source>
        <dbReference type="EMBL" id="TFD96766.1"/>
    </source>
</evidence>
<evidence type="ECO:0000256" key="8">
    <source>
        <dbReference type="PROSITE-ProRule" id="PRU01360"/>
    </source>
</evidence>
<evidence type="ECO:0000256" key="9">
    <source>
        <dbReference type="RuleBase" id="RU003357"/>
    </source>
</evidence>
<dbReference type="STRING" id="1121485.GCA_000426485_02148"/>
<dbReference type="InterPro" id="IPR012910">
    <property type="entry name" value="Plug_dom"/>
</dbReference>
<evidence type="ECO:0000256" key="2">
    <source>
        <dbReference type="ARBA" id="ARBA00022448"/>
    </source>
</evidence>
<evidence type="ECO:0000256" key="6">
    <source>
        <dbReference type="ARBA" id="ARBA00023136"/>
    </source>
</evidence>
<evidence type="ECO:0000256" key="4">
    <source>
        <dbReference type="ARBA" id="ARBA00022692"/>
    </source>
</evidence>